<protein>
    <submittedName>
        <fullName evidence="1">Uncharacterized protein</fullName>
    </submittedName>
</protein>
<reference evidence="1 2" key="1">
    <citation type="submission" date="2016-07" db="EMBL/GenBank/DDBJ databases">
        <title>Multiple horizontal gene transfer events from other fungi enriched the ability of initially mycotrophic Trichoderma (Ascomycota) to feed on dead plant biomass.</title>
        <authorList>
            <consortium name="DOE Joint Genome Institute"/>
            <person name="Aerts A."/>
            <person name="Atanasova L."/>
            <person name="Chenthamara K."/>
            <person name="Zhang J."/>
            <person name="Grujic M."/>
            <person name="Henrissat B."/>
            <person name="Kuo A."/>
            <person name="Salamov A."/>
            <person name="Lipzen A."/>
            <person name="Labutti K."/>
            <person name="Barry K."/>
            <person name="Miao Y."/>
            <person name="Rahimi M.J."/>
            <person name="Shen Q."/>
            <person name="Grigoriev I.V."/>
            <person name="Kubicek C.P."/>
            <person name="Druzhinina I.S."/>
        </authorList>
    </citation>
    <scope>NUCLEOTIDE SEQUENCE [LARGE SCALE GENOMIC DNA]</scope>
    <source>
        <strain evidence="1 2">CBS 226.95</strain>
    </source>
</reference>
<proteinExistence type="predicted"/>
<accession>A0A2T3ZR56</accession>
<evidence type="ECO:0000313" key="2">
    <source>
        <dbReference type="Proteomes" id="UP000241690"/>
    </source>
</evidence>
<organism evidence="1 2">
    <name type="scientific">Trichoderma harzianum CBS 226.95</name>
    <dbReference type="NCBI Taxonomy" id="983964"/>
    <lineage>
        <taxon>Eukaryota</taxon>
        <taxon>Fungi</taxon>
        <taxon>Dikarya</taxon>
        <taxon>Ascomycota</taxon>
        <taxon>Pezizomycotina</taxon>
        <taxon>Sordariomycetes</taxon>
        <taxon>Hypocreomycetidae</taxon>
        <taxon>Hypocreales</taxon>
        <taxon>Hypocreaceae</taxon>
        <taxon>Trichoderma</taxon>
    </lineage>
</organism>
<name>A0A2T3ZR56_TRIHA</name>
<dbReference type="RefSeq" id="XP_024766961.1">
    <property type="nucleotide sequence ID" value="XM_024921092.1"/>
</dbReference>
<sequence>MAVHLSGNTESRVKAITALPGGTNFGDSLNMTFIDTVYSVAKVVDSLERLPIEPPSIYIDVEGVNLSRYGTISILQLYVLSSK</sequence>
<dbReference type="GeneID" id="36629667"/>
<dbReference type="AlphaFoldDB" id="A0A2T3ZR56"/>
<dbReference type="STRING" id="983964.A0A2T3ZR56"/>
<evidence type="ECO:0000313" key="1">
    <source>
        <dbReference type="EMBL" id="PTB47284.1"/>
    </source>
</evidence>
<keyword evidence="2" id="KW-1185">Reference proteome</keyword>
<dbReference type="Proteomes" id="UP000241690">
    <property type="component" value="Unassembled WGS sequence"/>
</dbReference>
<dbReference type="EMBL" id="KZ679806">
    <property type="protein sequence ID" value="PTB47284.1"/>
    <property type="molecule type" value="Genomic_DNA"/>
</dbReference>
<gene>
    <name evidence="1" type="ORF">M431DRAFT_541091</name>
</gene>